<dbReference type="InterPro" id="IPR036291">
    <property type="entry name" value="NAD(P)-bd_dom_sf"/>
</dbReference>
<dbReference type="EMBL" id="CP097635">
    <property type="protein sequence ID" value="URI06398.1"/>
    <property type="molecule type" value="Genomic_DNA"/>
</dbReference>
<dbReference type="PANTHER" id="PTHR13812:SF19">
    <property type="entry name" value="KETIMINE REDUCTASE MU-CRYSTALLIN"/>
    <property type="match status" value="1"/>
</dbReference>
<keyword evidence="2" id="KW-1185">Reference proteome</keyword>
<gene>
    <name evidence="1" type="ORF">MW290_10795</name>
</gene>
<dbReference type="PANTHER" id="PTHR13812">
    <property type="entry name" value="KETIMINE REDUCTASE MU-CRYSTALLIN"/>
    <property type="match status" value="1"/>
</dbReference>
<dbReference type="SUPFAM" id="SSF51735">
    <property type="entry name" value="NAD(P)-binding Rossmann-fold domains"/>
    <property type="match status" value="1"/>
</dbReference>
<dbReference type="Gene3D" id="3.30.1780.10">
    <property type="entry name" value="ornithine cyclodeaminase, domain 1"/>
    <property type="match status" value="1"/>
</dbReference>
<proteinExistence type="predicted"/>
<evidence type="ECO:0000313" key="1">
    <source>
        <dbReference type="EMBL" id="URI06398.1"/>
    </source>
</evidence>
<dbReference type="InterPro" id="IPR023401">
    <property type="entry name" value="ODC_N"/>
</dbReference>
<protein>
    <submittedName>
        <fullName evidence="1">Ornithine cyclodeaminase family protein</fullName>
    </submittedName>
</protein>
<dbReference type="Proteomes" id="UP001056201">
    <property type="component" value="Chromosome 1"/>
</dbReference>
<dbReference type="InterPro" id="IPR003462">
    <property type="entry name" value="ODC_Mu_crystall"/>
</dbReference>
<evidence type="ECO:0000313" key="2">
    <source>
        <dbReference type="Proteomes" id="UP001056201"/>
    </source>
</evidence>
<dbReference type="Gene3D" id="3.40.50.720">
    <property type="entry name" value="NAD(P)-binding Rossmann-like Domain"/>
    <property type="match status" value="1"/>
</dbReference>
<sequence length="317" mass="32588">MKILDADATRQALPFERLIPALRTMFAAGCEVPRRHVHAVGGGPEAGGFTSLLMPAWNAQHYGIKTINIAPGNAARGLPGLHAVYQLFDAVTGVPLALLDGDEITARRTAAASALAASFIAPPEAGRLLVVGAGRVARLLPAAYAAVRPLRQVRVWARSAAAAQALAADWRAQGVPAEPVDDLAAAVQQSDLVSCATLATAPVVQGAWLQPGSHLDLIGSFTPAMREADDACFAGAALYVDTEEAMEKSGDLLGPMSRGVFSAADVRGTLATLCRGAAGEPGSVVQRDAGQRSVFKSVGTALEDLAAAVLALQTVSG</sequence>
<dbReference type="PIRSF" id="PIRSF001439">
    <property type="entry name" value="CryM"/>
    <property type="match status" value="1"/>
</dbReference>
<dbReference type="Pfam" id="PF02423">
    <property type="entry name" value="OCD_Mu_crystall"/>
    <property type="match status" value="1"/>
</dbReference>
<dbReference type="NCBIfam" id="NF004793">
    <property type="entry name" value="PRK06141.1"/>
    <property type="match status" value="1"/>
</dbReference>
<accession>A0ABY4RZM3</accession>
<reference evidence="1" key="1">
    <citation type="submission" date="2022-05" db="EMBL/GenBank/DDBJ databases">
        <title>An RpoN-dependent PEP-CTERM gene is involved in floc formation of an Aquincola tertiaricarbonis strain.</title>
        <authorList>
            <person name="Qiu D."/>
            <person name="Xia M."/>
        </authorList>
    </citation>
    <scope>NUCLEOTIDE SEQUENCE</scope>
    <source>
        <strain evidence="1">RN12</strain>
    </source>
</reference>
<dbReference type="RefSeq" id="WP_250194661.1">
    <property type="nucleotide sequence ID" value="NZ_CP097635.1"/>
</dbReference>
<organism evidence="1 2">
    <name type="scientific">Aquincola tertiaricarbonis</name>
    <dbReference type="NCBI Taxonomy" id="391953"/>
    <lineage>
        <taxon>Bacteria</taxon>
        <taxon>Pseudomonadati</taxon>
        <taxon>Pseudomonadota</taxon>
        <taxon>Betaproteobacteria</taxon>
        <taxon>Burkholderiales</taxon>
        <taxon>Sphaerotilaceae</taxon>
        <taxon>Aquincola</taxon>
    </lineage>
</organism>
<name>A0ABY4RZM3_AQUTE</name>